<keyword evidence="1" id="KW-0812">Transmembrane</keyword>
<name>A0A0L0BNE2_LUCCU</name>
<keyword evidence="1" id="KW-0472">Membrane</keyword>
<evidence type="ECO:0000313" key="3">
    <source>
        <dbReference type="Proteomes" id="UP000037069"/>
    </source>
</evidence>
<dbReference type="EMBL" id="JRES01001605">
    <property type="protein sequence ID" value="KNC21536.1"/>
    <property type="molecule type" value="Genomic_DNA"/>
</dbReference>
<comment type="caution">
    <text evidence="2">The sequence shown here is derived from an EMBL/GenBank/DDBJ whole genome shotgun (WGS) entry which is preliminary data.</text>
</comment>
<evidence type="ECO:0000313" key="2">
    <source>
        <dbReference type="EMBL" id="KNC21536.1"/>
    </source>
</evidence>
<feature type="transmembrane region" description="Helical" evidence="1">
    <location>
        <begin position="98"/>
        <end position="120"/>
    </location>
</feature>
<dbReference type="AlphaFoldDB" id="A0A0L0BNE2"/>
<evidence type="ECO:0000256" key="1">
    <source>
        <dbReference type="SAM" id="Phobius"/>
    </source>
</evidence>
<protein>
    <submittedName>
        <fullName evidence="2">Uncharacterized protein</fullName>
    </submittedName>
</protein>
<reference evidence="2 3" key="1">
    <citation type="journal article" date="2015" name="Nat. Commun.">
        <title>Lucilia cuprina genome unlocks parasitic fly biology to underpin future interventions.</title>
        <authorList>
            <person name="Anstead C.A."/>
            <person name="Korhonen P.K."/>
            <person name="Young N.D."/>
            <person name="Hall R.S."/>
            <person name="Jex A.R."/>
            <person name="Murali S.C."/>
            <person name="Hughes D.S."/>
            <person name="Lee S.F."/>
            <person name="Perry T."/>
            <person name="Stroehlein A.J."/>
            <person name="Ansell B.R."/>
            <person name="Breugelmans B."/>
            <person name="Hofmann A."/>
            <person name="Qu J."/>
            <person name="Dugan S."/>
            <person name="Lee S.L."/>
            <person name="Chao H."/>
            <person name="Dinh H."/>
            <person name="Han Y."/>
            <person name="Doddapaneni H.V."/>
            <person name="Worley K.C."/>
            <person name="Muzny D.M."/>
            <person name="Ioannidis P."/>
            <person name="Waterhouse R.M."/>
            <person name="Zdobnov E.M."/>
            <person name="James P.J."/>
            <person name="Bagnall N.H."/>
            <person name="Kotze A.C."/>
            <person name="Gibbs R.A."/>
            <person name="Richards S."/>
            <person name="Batterham P."/>
            <person name="Gasser R.B."/>
        </authorList>
    </citation>
    <scope>NUCLEOTIDE SEQUENCE [LARGE SCALE GENOMIC DNA]</scope>
    <source>
        <strain evidence="2 3">LS</strain>
        <tissue evidence="2">Full body</tissue>
    </source>
</reference>
<gene>
    <name evidence="2" type="ORF">FF38_05346</name>
</gene>
<accession>A0A0L0BNE2</accession>
<feature type="transmembrane region" description="Helical" evidence="1">
    <location>
        <begin position="74"/>
        <end position="92"/>
    </location>
</feature>
<keyword evidence="3" id="KW-1185">Reference proteome</keyword>
<proteinExistence type="predicted"/>
<sequence>MDLLLVGINAMYEVIKSNSTLPSEYHLTIVANLSCVECIRALMNMLSFATFLWATLVSEVAYFIRCKQGNGRCLHVFVTNAVFTLSLFTTKFDGICDSVTLSTILFYFISICDAFFIYIIKQKEDHTPLFFEAASKKAKNGDNALSMGLLEMQCGQMIL</sequence>
<keyword evidence="1" id="KW-1133">Transmembrane helix</keyword>
<organism evidence="2 3">
    <name type="scientific">Lucilia cuprina</name>
    <name type="common">Green bottle fly</name>
    <name type="synonym">Australian sheep blowfly</name>
    <dbReference type="NCBI Taxonomy" id="7375"/>
    <lineage>
        <taxon>Eukaryota</taxon>
        <taxon>Metazoa</taxon>
        <taxon>Ecdysozoa</taxon>
        <taxon>Arthropoda</taxon>
        <taxon>Hexapoda</taxon>
        <taxon>Insecta</taxon>
        <taxon>Pterygota</taxon>
        <taxon>Neoptera</taxon>
        <taxon>Endopterygota</taxon>
        <taxon>Diptera</taxon>
        <taxon>Brachycera</taxon>
        <taxon>Muscomorpha</taxon>
        <taxon>Oestroidea</taxon>
        <taxon>Calliphoridae</taxon>
        <taxon>Luciliinae</taxon>
        <taxon>Lucilia</taxon>
    </lineage>
</organism>
<feature type="transmembrane region" description="Helical" evidence="1">
    <location>
        <begin position="41"/>
        <end position="62"/>
    </location>
</feature>
<dbReference type="Proteomes" id="UP000037069">
    <property type="component" value="Unassembled WGS sequence"/>
</dbReference>